<protein>
    <submittedName>
        <fullName evidence="12">TonB family protein</fullName>
    </submittedName>
</protein>
<keyword evidence="13" id="KW-1185">Reference proteome</keyword>
<reference evidence="12 13" key="1">
    <citation type="submission" date="2018-04" db="EMBL/GenBank/DDBJ databases">
        <title>Genomic Encyclopedia of Type Strains, Phase IV (KMG-IV): sequencing the most valuable type-strain genomes for metagenomic binning, comparative biology and taxonomic classification.</title>
        <authorList>
            <person name="Goeker M."/>
        </authorList>
    </citation>
    <scope>NUCLEOTIDE SEQUENCE [LARGE SCALE GENOMIC DNA]</scope>
    <source>
        <strain evidence="12 13">DSM 100231</strain>
    </source>
</reference>
<dbReference type="PANTHER" id="PTHR33446">
    <property type="entry name" value="PROTEIN TONB-RELATED"/>
    <property type="match status" value="1"/>
</dbReference>
<evidence type="ECO:0000256" key="7">
    <source>
        <dbReference type="ARBA" id="ARBA00022927"/>
    </source>
</evidence>
<dbReference type="SUPFAM" id="SSF82185">
    <property type="entry name" value="Histone H3 K4-specific methyltransferase SET7/9 N-terminal domain"/>
    <property type="match status" value="1"/>
</dbReference>
<feature type="chain" id="PRO_5015533428" evidence="10">
    <location>
        <begin position="20"/>
        <end position="418"/>
    </location>
</feature>
<comment type="subcellular location">
    <subcellularLocation>
        <location evidence="1">Cell inner membrane</location>
        <topology evidence="1">Single-pass membrane protein</topology>
        <orientation evidence="1">Periplasmic side</orientation>
    </subcellularLocation>
</comment>
<name>A0A2U1B5X9_9BACT</name>
<dbReference type="PROSITE" id="PS52015">
    <property type="entry name" value="TONB_CTD"/>
    <property type="match status" value="1"/>
</dbReference>
<dbReference type="RefSeq" id="WP_116541639.1">
    <property type="nucleotide sequence ID" value="NZ_QEKI01000001.1"/>
</dbReference>
<keyword evidence="6" id="KW-0812">Transmembrane</keyword>
<evidence type="ECO:0000313" key="12">
    <source>
        <dbReference type="EMBL" id="PVY44011.1"/>
    </source>
</evidence>
<evidence type="ECO:0000256" key="6">
    <source>
        <dbReference type="ARBA" id="ARBA00022692"/>
    </source>
</evidence>
<evidence type="ECO:0000313" key="13">
    <source>
        <dbReference type="Proteomes" id="UP000245466"/>
    </source>
</evidence>
<dbReference type="InterPro" id="IPR051045">
    <property type="entry name" value="TonB-dependent_transducer"/>
</dbReference>
<evidence type="ECO:0000256" key="1">
    <source>
        <dbReference type="ARBA" id="ARBA00004383"/>
    </source>
</evidence>
<gene>
    <name evidence="12" type="ORF">C8E01_101373</name>
</gene>
<keyword evidence="10" id="KW-0732">Signal</keyword>
<evidence type="ECO:0000259" key="11">
    <source>
        <dbReference type="PROSITE" id="PS52015"/>
    </source>
</evidence>
<dbReference type="AlphaFoldDB" id="A0A2U1B5X9"/>
<evidence type="ECO:0000256" key="5">
    <source>
        <dbReference type="ARBA" id="ARBA00022519"/>
    </source>
</evidence>
<evidence type="ECO:0000256" key="2">
    <source>
        <dbReference type="ARBA" id="ARBA00006555"/>
    </source>
</evidence>
<dbReference type="Gene3D" id="3.90.930.1">
    <property type="match status" value="1"/>
</dbReference>
<dbReference type="Pfam" id="PF03544">
    <property type="entry name" value="TonB_C"/>
    <property type="match status" value="1"/>
</dbReference>
<dbReference type="GO" id="GO:0031992">
    <property type="term" value="F:energy transducer activity"/>
    <property type="evidence" value="ECO:0007669"/>
    <property type="project" value="TreeGrafter"/>
</dbReference>
<dbReference type="InterPro" id="IPR006260">
    <property type="entry name" value="TonB/TolA_C"/>
</dbReference>
<dbReference type="EMBL" id="QEKI01000001">
    <property type="protein sequence ID" value="PVY44011.1"/>
    <property type="molecule type" value="Genomic_DNA"/>
</dbReference>
<dbReference type="PANTHER" id="PTHR33446:SF2">
    <property type="entry name" value="PROTEIN TONB"/>
    <property type="match status" value="1"/>
</dbReference>
<dbReference type="GO" id="GO:0055085">
    <property type="term" value="P:transmembrane transport"/>
    <property type="evidence" value="ECO:0007669"/>
    <property type="project" value="InterPro"/>
</dbReference>
<dbReference type="OrthoDB" id="9812355at2"/>
<sequence length="418" mass="47423">MKHTLLAVLLLFSSALAFAQSEEPEYKPVVIHYNANWQVTKPEAAVVKRLAYLPANMKDIHNLEAPTFQHAITDYYADNSVMARGYYNAQGKKWGKWLFYHPNGQLDCEGSFNEDAPTGNWKFWTPAGEPIMDITVEEESVRVHSLWGASGEQLVKDGHGVYKAPFPSVATKGVSMLEGEFVDGYKTGWWRLTDPSGKMELEQMYDSKGRFLSGTKYEKGKPAISESDKMKLIALPDYLLLAEAWGVDHKYYEPKFPVIAELLNFKTIKVDVAPTKDRPADHYYYVVQQRSSGLADTALYGVPLIEPVFSGELQQYIYRNFRMPRSLYNSPISGLLVVRFNVTEAGKIGDAEVIRSVHPKIDEEAIRFVNSMPAWKPATRLGKPVATSMTLPIRFYSGSMSMDSRQYMPKQYSNMFLW</sequence>
<keyword evidence="5" id="KW-0997">Cell inner membrane</keyword>
<evidence type="ECO:0000256" key="9">
    <source>
        <dbReference type="ARBA" id="ARBA00023136"/>
    </source>
</evidence>
<dbReference type="SUPFAM" id="SSF74653">
    <property type="entry name" value="TolA/TonB C-terminal domain"/>
    <property type="match status" value="1"/>
</dbReference>
<accession>A0A2U1B5X9</accession>
<evidence type="ECO:0000256" key="10">
    <source>
        <dbReference type="SAM" id="SignalP"/>
    </source>
</evidence>
<evidence type="ECO:0000256" key="8">
    <source>
        <dbReference type="ARBA" id="ARBA00022989"/>
    </source>
</evidence>
<keyword evidence="8" id="KW-1133">Transmembrane helix</keyword>
<proteinExistence type="inferred from homology"/>
<keyword evidence="3" id="KW-0813">Transport</keyword>
<dbReference type="GO" id="GO:0015031">
    <property type="term" value="P:protein transport"/>
    <property type="evidence" value="ECO:0007669"/>
    <property type="project" value="UniProtKB-KW"/>
</dbReference>
<dbReference type="InterPro" id="IPR037682">
    <property type="entry name" value="TonB_C"/>
</dbReference>
<evidence type="ECO:0000256" key="4">
    <source>
        <dbReference type="ARBA" id="ARBA00022475"/>
    </source>
</evidence>
<feature type="domain" description="TonB C-terminal" evidence="11">
    <location>
        <begin position="308"/>
        <end position="404"/>
    </location>
</feature>
<comment type="caution">
    <text evidence="12">The sequence shown here is derived from an EMBL/GenBank/DDBJ whole genome shotgun (WGS) entry which is preliminary data.</text>
</comment>
<keyword evidence="9" id="KW-0472">Membrane</keyword>
<organism evidence="12 13">
    <name type="scientific">Pontibacter virosus</name>
    <dbReference type="NCBI Taxonomy" id="1765052"/>
    <lineage>
        <taxon>Bacteria</taxon>
        <taxon>Pseudomonadati</taxon>
        <taxon>Bacteroidota</taxon>
        <taxon>Cytophagia</taxon>
        <taxon>Cytophagales</taxon>
        <taxon>Hymenobacteraceae</taxon>
        <taxon>Pontibacter</taxon>
    </lineage>
</organism>
<evidence type="ECO:0000256" key="3">
    <source>
        <dbReference type="ARBA" id="ARBA00022448"/>
    </source>
</evidence>
<keyword evidence="7" id="KW-0653">Protein transport</keyword>
<dbReference type="Gene3D" id="3.30.1150.10">
    <property type="match status" value="1"/>
</dbReference>
<comment type="similarity">
    <text evidence="2">Belongs to the TonB family.</text>
</comment>
<dbReference type="GO" id="GO:0098797">
    <property type="term" value="C:plasma membrane protein complex"/>
    <property type="evidence" value="ECO:0007669"/>
    <property type="project" value="TreeGrafter"/>
</dbReference>
<feature type="signal peptide" evidence="10">
    <location>
        <begin position="1"/>
        <end position="19"/>
    </location>
</feature>
<dbReference type="NCBIfam" id="TIGR01352">
    <property type="entry name" value="tonB_Cterm"/>
    <property type="match status" value="1"/>
</dbReference>
<keyword evidence="4" id="KW-1003">Cell membrane</keyword>
<dbReference type="Proteomes" id="UP000245466">
    <property type="component" value="Unassembled WGS sequence"/>
</dbReference>